<dbReference type="Gene3D" id="3.40.50.12780">
    <property type="entry name" value="N-terminal domain of ligase-like"/>
    <property type="match status" value="1"/>
</dbReference>
<accession>A0A1L7WAE8</accession>
<reference evidence="6" key="1">
    <citation type="journal article" date="2016" name="Genome Biol. Evol.">
        <title>Comparative 'omics' of the Fusarium fujikuroi species complex highlights differences in genetic potential and metabolite synthesis.</title>
        <authorList>
            <person name="Niehaus E.-M."/>
            <person name="Muensterkoetter M."/>
            <person name="Proctor R.H."/>
            <person name="Brown D.W."/>
            <person name="Sharon A."/>
            <person name="Idan Y."/>
            <person name="Oren-Young L."/>
            <person name="Sieber C.M."/>
            <person name="Novak O."/>
            <person name="Pencik A."/>
            <person name="Tarkowska D."/>
            <person name="Hromadova K."/>
            <person name="Freeman S."/>
            <person name="Maymon M."/>
            <person name="Elazar M."/>
            <person name="Youssef S.A."/>
            <person name="El-Shabrawy E.S.M."/>
            <person name="Shalaby A.B.A."/>
            <person name="Houterman P."/>
            <person name="Brock N.L."/>
            <person name="Burkhardt I."/>
            <person name="Tsavkelova E.A."/>
            <person name="Dickschat J.S."/>
            <person name="Galuszka P."/>
            <person name="Gueldener U."/>
            <person name="Tudzynski B."/>
        </authorList>
    </citation>
    <scope>NUCLEOTIDE SEQUENCE [LARGE SCALE GENOMIC DNA]</scope>
    <source>
        <strain evidence="6">ET1</strain>
    </source>
</reference>
<dbReference type="GO" id="GO:0031177">
    <property type="term" value="F:phosphopantetheine binding"/>
    <property type="evidence" value="ECO:0007669"/>
    <property type="project" value="TreeGrafter"/>
</dbReference>
<dbReference type="Gene3D" id="3.30.559.30">
    <property type="entry name" value="Nonribosomal peptide synthetase, condensation domain"/>
    <property type="match status" value="1"/>
</dbReference>
<evidence type="ECO:0000256" key="2">
    <source>
        <dbReference type="ARBA" id="ARBA00022553"/>
    </source>
</evidence>
<gene>
    <name evidence="5" type="ORF">FPRO_15956</name>
</gene>
<dbReference type="Proteomes" id="UP000183971">
    <property type="component" value="Unassembled WGS sequence"/>
</dbReference>
<dbReference type="PANTHER" id="PTHR45527">
    <property type="entry name" value="NONRIBOSOMAL PEPTIDE SYNTHETASE"/>
    <property type="match status" value="1"/>
</dbReference>
<protein>
    <recommendedName>
        <fullName evidence="4">Condensation domain-containing protein</fullName>
    </recommendedName>
</protein>
<dbReference type="VEuPathDB" id="FungiDB:FPRO_15956"/>
<dbReference type="AlphaFoldDB" id="A0A1L7WAE8"/>
<proteinExistence type="predicted"/>
<comment type="caution">
    <text evidence="5">The sequence shown here is derived from an EMBL/GenBank/DDBJ whole genome shotgun (WGS) entry which is preliminary data.</text>
</comment>
<evidence type="ECO:0000256" key="3">
    <source>
        <dbReference type="ARBA" id="ARBA00022598"/>
    </source>
</evidence>
<name>A0A1L7WAE8_FUSPR</name>
<dbReference type="SUPFAM" id="SSF56801">
    <property type="entry name" value="Acetyl-CoA synthetase-like"/>
    <property type="match status" value="1"/>
</dbReference>
<dbReference type="RefSeq" id="XP_031090097.1">
    <property type="nucleotide sequence ID" value="XM_031224882.1"/>
</dbReference>
<dbReference type="Pfam" id="PF00668">
    <property type="entry name" value="Condensation"/>
    <property type="match status" value="1"/>
</dbReference>
<keyword evidence="6" id="KW-1185">Reference proteome</keyword>
<dbReference type="PANTHER" id="PTHR45527:SF16">
    <property type="entry name" value="NONRIBOSOMAL PEPTIDE SYNTHASE ATNA-RELATED"/>
    <property type="match status" value="1"/>
</dbReference>
<dbReference type="InterPro" id="IPR001242">
    <property type="entry name" value="Condensation_dom"/>
</dbReference>
<dbReference type="GO" id="GO:0005737">
    <property type="term" value="C:cytoplasm"/>
    <property type="evidence" value="ECO:0007669"/>
    <property type="project" value="TreeGrafter"/>
</dbReference>
<evidence type="ECO:0000313" key="6">
    <source>
        <dbReference type="Proteomes" id="UP000183971"/>
    </source>
</evidence>
<evidence type="ECO:0000313" key="5">
    <source>
        <dbReference type="EMBL" id="CZR49598.1"/>
    </source>
</evidence>
<feature type="domain" description="Condensation" evidence="4">
    <location>
        <begin position="51"/>
        <end position="235"/>
    </location>
</feature>
<dbReference type="SUPFAM" id="SSF52777">
    <property type="entry name" value="CoA-dependent acyltransferases"/>
    <property type="match status" value="1"/>
</dbReference>
<keyword evidence="1" id="KW-0596">Phosphopantetheine</keyword>
<dbReference type="GeneID" id="42060811"/>
<keyword evidence="2" id="KW-0597">Phosphoprotein</keyword>
<dbReference type="Gene3D" id="3.30.559.10">
    <property type="entry name" value="Chloramphenicol acetyltransferase-like domain"/>
    <property type="match status" value="1"/>
</dbReference>
<dbReference type="GO" id="GO:0003824">
    <property type="term" value="F:catalytic activity"/>
    <property type="evidence" value="ECO:0007669"/>
    <property type="project" value="InterPro"/>
</dbReference>
<dbReference type="GO" id="GO:0043041">
    <property type="term" value="P:amino acid activation for nonribosomal peptide biosynthetic process"/>
    <property type="evidence" value="ECO:0007669"/>
    <property type="project" value="TreeGrafter"/>
</dbReference>
<dbReference type="InterPro" id="IPR023213">
    <property type="entry name" value="CAT-like_dom_sf"/>
</dbReference>
<keyword evidence="3" id="KW-0436">Ligase</keyword>
<dbReference type="InterPro" id="IPR042099">
    <property type="entry name" value="ANL_N_sf"/>
</dbReference>
<dbReference type="EMBL" id="FJOF01000017">
    <property type="protein sequence ID" value="CZR49598.1"/>
    <property type="molecule type" value="Genomic_DNA"/>
</dbReference>
<sequence length="384" mass="42250">MVQELSESANGTFAPDAPAHRLGIVSVPKERSTYTSRDWAFAYANPNLTIVPGTPYSANIAHIQKTSLDASLRPWSDQLEGATACRLTQLTDGLAPTAQRRIRYYHTDVDSRTRPKALAKQLNISMASIFQLTWALVLRSYTNLQDICFGRVCSERDIELDGITDAVGPFINTLISCIVFGRGDKAAAMLKQLFSTYLDSLPHQHASLTDITHTLKMPGGKLFNAAFSFFKISQSNGSAKAQGLPLSFRSIGGADPTESLFWALGAIQVTPSYAIKILDLVPAHHIDQLKSWVNRLPPIVDRRVHDLFEDVVRSTPIAPAIHAWDGDLTYAELDRDSSRLAGLHLRQSAKPDTFIAVCFEKSAWAAIAYLTIIKAGTALMQKRP</sequence>
<evidence type="ECO:0000259" key="4">
    <source>
        <dbReference type="Pfam" id="PF00668"/>
    </source>
</evidence>
<evidence type="ECO:0000256" key="1">
    <source>
        <dbReference type="ARBA" id="ARBA00022450"/>
    </source>
</evidence>
<dbReference type="GO" id="GO:0044550">
    <property type="term" value="P:secondary metabolite biosynthetic process"/>
    <property type="evidence" value="ECO:0007669"/>
    <property type="project" value="TreeGrafter"/>
</dbReference>
<organism evidence="5 6">
    <name type="scientific">Fusarium proliferatum (strain ET1)</name>
    <name type="common">Orchid endophyte fungus</name>
    <dbReference type="NCBI Taxonomy" id="1227346"/>
    <lineage>
        <taxon>Eukaryota</taxon>
        <taxon>Fungi</taxon>
        <taxon>Dikarya</taxon>
        <taxon>Ascomycota</taxon>
        <taxon>Pezizomycotina</taxon>
        <taxon>Sordariomycetes</taxon>
        <taxon>Hypocreomycetidae</taxon>
        <taxon>Hypocreales</taxon>
        <taxon>Nectriaceae</taxon>
        <taxon>Fusarium</taxon>
        <taxon>Fusarium fujikuroi species complex</taxon>
    </lineage>
</organism>